<keyword evidence="1" id="KW-0413">Isomerase</keyword>
<dbReference type="GO" id="GO:0005737">
    <property type="term" value="C:cytoplasm"/>
    <property type="evidence" value="ECO:0007669"/>
    <property type="project" value="InterPro"/>
</dbReference>
<dbReference type="PANTHER" id="PTHR36120">
    <property type="entry name" value="FUCOSE ISOMERASE"/>
    <property type="match status" value="1"/>
</dbReference>
<evidence type="ECO:0008006" key="5">
    <source>
        <dbReference type="Google" id="ProtNLM"/>
    </source>
</evidence>
<keyword evidence="2" id="KW-0119">Carbohydrate metabolism</keyword>
<dbReference type="Proteomes" id="UP000266720">
    <property type="component" value="Chromosome"/>
</dbReference>
<dbReference type="RefSeq" id="WP_052886891.1">
    <property type="nucleotide sequence ID" value="NZ_CP007493.1"/>
</dbReference>
<protein>
    <recommendedName>
        <fullName evidence="5">L-fucose isomerase C-terminal domain-containing protein</fullName>
    </recommendedName>
</protein>
<evidence type="ECO:0000256" key="2">
    <source>
        <dbReference type="ARBA" id="ARBA00023277"/>
    </source>
</evidence>
<proteinExistence type="predicted"/>
<dbReference type="AlphaFoldDB" id="A0A3G1A928"/>
<gene>
    <name evidence="3" type="ORF">TCARB_0994</name>
</gene>
<dbReference type="InterPro" id="IPR009015">
    <property type="entry name" value="Fucose_isomerase_N/cen_sf"/>
</dbReference>
<evidence type="ECO:0000256" key="1">
    <source>
        <dbReference type="ARBA" id="ARBA00023235"/>
    </source>
</evidence>
<dbReference type="KEGG" id="tcb:TCARB_0994"/>
<sequence length="404" mass="44421">MSPCISIAASSLGVEQGNRLESQYLAPVLRKLDGALYEGVLTSGENARECLTRVVLVATGGTEDTIISLAKKTKLLYLLYIEEYNSLPAVIEAVGYLKNNGKDVSVAKLEGTQQIQELLEKLGRMEKTYEKIRVARLGLIGGISPWLVYSKVEPETLHKRFGAGLVEVALEELVKTYNSVSKVEVPREIIENALEVKIPISEIQKAYRLYLAIKQVIGKESLDGLTIKCFDIIKELDTTACLALSLLNTMGFPAACEGDVPLLVSMVLGEWSTGQPVFMANPAIISGDSVLFAHCTAPLISSYSLMTHFESGRGVGIMVKFPVGEKVTVYRVNPNLDTLRIFTGTILESPWSNRHCRTQVKVKLSQPRVILDRSFGNHYALVLGDHTEELFGVARLLGLNLETY</sequence>
<dbReference type="GO" id="GO:0016861">
    <property type="term" value="F:intramolecular oxidoreductase activity, interconverting aldoses and ketoses"/>
    <property type="evidence" value="ECO:0007669"/>
    <property type="project" value="InterPro"/>
</dbReference>
<dbReference type="GeneID" id="25406412"/>
<dbReference type="STRING" id="697581.TCARB_0994"/>
<reference evidence="4" key="1">
    <citation type="book" date="2010" name="EXTREMOPHILES" publisher="0:0-0">
        <title>Complete genome sequences of ten hyperthermophilic archaea reveal their metabolic capabilities and possible ecological roles.</title>
        <editorList>
            <person name="?"/>
        </editorList>
        <authorList>
            <person name="Ravin N.V."/>
            <person name="Mardanov A.V."/>
            <person name="Bonch-Osmolovskaya E.A."/>
            <person name="Skryabin K.G."/>
        </authorList>
    </citation>
    <scope>NUCLEOTIDE SEQUENCE [LARGE SCALE GENOMIC DNA]</scope>
    <source>
        <strain evidence="4">1505</strain>
    </source>
</reference>
<evidence type="ECO:0000313" key="4">
    <source>
        <dbReference type="Proteomes" id="UP000266720"/>
    </source>
</evidence>
<accession>A0A3G1A928</accession>
<dbReference type="PANTHER" id="PTHR36120:SF2">
    <property type="entry name" value="FUCOSE ISOMERASE"/>
    <property type="match status" value="1"/>
</dbReference>
<evidence type="ECO:0000313" key="3">
    <source>
        <dbReference type="EMBL" id="AJB42044.1"/>
    </source>
</evidence>
<organism evidence="3 4">
    <name type="scientific">Thermofilum adornatum 1505</name>
    <dbReference type="NCBI Taxonomy" id="697581"/>
    <lineage>
        <taxon>Archaea</taxon>
        <taxon>Thermoproteota</taxon>
        <taxon>Thermoprotei</taxon>
        <taxon>Thermofilales</taxon>
        <taxon>Thermofilaceae</taxon>
        <taxon>Thermofilum</taxon>
    </lineage>
</organism>
<dbReference type="SUPFAM" id="SSF53743">
    <property type="entry name" value="FucI/AraA N-terminal and middle domains"/>
    <property type="match status" value="1"/>
</dbReference>
<dbReference type="GO" id="GO:0005996">
    <property type="term" value="P:monosaccharide metabolic process"/>
    <property type="evidence" value="ECO:0007669"/>
    <property type="project" value="InterPro"/>
</dbReference>
<name>A0A3G1A928_9CREN</name>
<dbReference type="EMBL" id="CP007493">
    <property type="protein sequence ID" value="AJB42044.1"/>
    <property type="molecule type" value="Genomic_DNA"/>
</dbReference>